<evidence type="ECO:0000256" key="3">
    <source>
        <dbReference type="ARBA" id="ARBA00022475"/>
    </source>
</evidence>
<evidence type="ECO:0000256" key="7">
    <source>
        <dbReference type="ARBA" id="ARBA00022737"/>
    </source>
</evidence>
<evidence type="ECO:0000256" key="11">
    <source>
        <dbReference type="ARBA" id="ARBA00023180"/>
    </source>
</evidence>
<dbReference type="InterPro" id="IPR001611">
    <property type="entry name" value="Leu-rich_rpt"/>
</dbReference>
<dbReference type="FunFam" id="3.80.10.10:FF:000111">
    <property type="entry name" value="LRR receptor-like serine/threonine-protein kinase ERECTA"/>
    <property type="match status" value="1"/>
</dbReference>
<keyword evidence="4" id="KW-0433">Leucine-rich repeat</keyword>
<sequence length="892" mass="99786">MSLNANTLCIREEREALLKIKKHLQDPFHDPFSWVGEDCCSWTGIGCDQSGHILSFELSFAQHISGEINPSITDLKHLRYLDLSSIDFGGIPIPKFIGSLHMLRYLDLSYSNFSGMIPTHLGNLSNLQYLYISTSFSSLWVKDVSWLFTLSSLRCLHMKGVNIISTSHDLFPAVNMMPSLLELRLISCNLRTFPPSFPFENITSLLVFDLSQNPFNSSTPSWLFNITKLTELYLQSSSLRGPFPVLQRGNLCNLRNMDLSNNYLTGDITQMLDTLSSCRDQSLEHLDLSSNHLIRKLPNFVGKFNHLASLDLSSNSLLGPIPTTIGNLSNLNHLNLEGNMMNGDIPKSIGQLTQLHSLNLLQNNWEGIMTNIHFQNLTNLISFCISSKPNSFAFKVTQDWTHHLNNLFYVEISDCQIGPAFPNWLRNQTCLGTIMLQNLKGSIPLWSGVKGLDLSNKLLSGIIQNNIGEEMSDLEFLDLSNNQLIGIIPQSINKIQNLLYLDLSNNYLTGTIPVFWMGMQGLSIIDLSYNNLSGGIPTSICSLPSLFILELSNNNLSTDFSPTFQNCTSLQTLSLGNNMLFGSIPKEITKNLPSLAELLLRGNALTGSIPNEICGLPSLHLVDLSNKNLSGSIPACLGNVYGFKLPQTSFINSTEPLFIDRYMWYTKHIELIMKGKIIEYMDRMPVHSTIDLSDNSLCGEIPEKLTELIHLGALNLSWSMLTGNIPNNIGSLKDLESLDLSHNHLSGPIPPSMTSMTFLSFMNLSYNNLSGQIPVANQFGTFNDPSIYEGNPQLCGDPLPNNCSSPLSGNVEKGRKHEDDEKIDKLCLYASIIVGYITSFWLVCGSLYLKRSWRHAYFNFVFDMKDKLLFFVVANLRCAKCKFDIERAKTTK</sequence>
<comment type="similarity">
    <text evidence="2">Belongs to the RLP family.</text>
</comment>
<accession>A0ABD1MN48</accession>
<dbReference type="InterPro" id="IPR003591">
    <property type="entry name" value="Leu-rich_rpt_typical-subtyp"/>
</dbReference>
<evidence type="ECO:0000256" key="12">
    <source>
        <dbReference type="SAM" id="Phobius"/>
    </source>
</evidence>
<evidence type="ECO:0000256" key="1">
    <source>
        <dbReference type="ARBA" id="ARBA00004251"/>
    </source>
</evidence>
<keyword evidence="16" id="KW-1185">Reference proteome</keyword>
<evidence type="ECO:0000313" key="15">
    <source>
        <dbReference type="EMBL" id="KAL2336500.1"/>
    </source>
</evidence>
<comment type="subcellular location">
    <subcellularLocation>
        <location evidence="1">Cell membrane</location>
        <topology evidence="1">Single-pass type I membrane protein</topology>
    </subcellularLocation>
</comment>
<dbReference type="Gene3D" id="3.80.10.10">
    <property type="entry name" value="Ribonuclease Inhibitor"/>
    <property type="match status" value="4"/>
</dbReference>
<name>A0ABD1MN48_9FABA</name>
<evidence type="ECO:0000256" key="6">
    <source>
        <dbReference type="ARBA" id="ARBA00022729"/>
    </source>
</evidence>
<dbReference type="PANTHER" id="PTHR48063:SF29">
    <property type="entry name" value="LRR RECEPTOR-LIKE KINASE FAMILY PROTEIN"/>
    <property type="match status" value="1"/>
</dbReference>
<dbReference type="Pfam" id="PF23598">
    <property type="entry name" value="LRR_14"/>
    <property type="match status" value="1"/>
</dbReference>
<evidence type="ECO:0000256" key="5">
    <source>
        <dbReference type="ARBA" id="ARBA00022692"/>
    </source>
</evidence>
<dbReference type="Pfam" id="PF00560">
    <property type="entry name" value="LRR_1"/>
    <property type="match status" value="3"/>
</dbReference>
<dbReference type="AlphaFoldDB" id="A0ABD1MN48"/>
<evidence type="ECO:0000313" key="16">
    <source>
        <dbReference type="Proteomes" id="UP001603857"/>
    </source>
</evidence>
<proteinExistence type="inferred from homology"/>
<dbReference type="FunFam" id="3.80.10.10:FF:000383">
    <property type="entry name" value="Leucine-rich repeat receptor protein kinase EMS1"/>
    <property type="match status" value="1"/>
</dbReference>
<evidence type="ECO:0000256" key="2">
    <source>
        <dbReference type="ARBA" id="ARBA00009592"/>
    </source>
</evidence>
<dbReference type="InterPro" id="IPR032675">
    <property type="entry name" value="LRR_dom_sf"/>
</dbReference>
<dbReference type="EMBL" id="JBGMDY010000004">
    <property type="protein sequence ID" value="KAL2336500.1"/>
    <property type="molecule type" value="Genomic_DNA"/>
</dbReference>
<keyword evidence="9 12" id="KW-0472">Membrane</keyword>
<dbReference type="Pfam" id="PF13855">
    <property type="entry name" value="LRR_8"/>
    <property type="match status" value="2"/>
</dbReference>
<evidence type="ECO:0008006" key="17">
    <source>
        <dbReference type="Google" id="ProtNLM"/>
    </source>
</evidence>
<evidence type="ECO:0000256" key="4">
    <source>
        <dbReference type="ARBA" id="ARBA00022614"/>
    </source>
</evidence>
<evidence type="ECO:0000259" key="13">
    <source>
        <dbReference type="Pfam" id="PF08263"/>
    </source>
</evidence>
<gene>
    <name evidence="15" type="ORF">Fmac_010946</name>
</gene>
<dbReference type="Pfam" id="PF08263">
    <property type="entry name" value="LRRNT_2"/>
    <property type="match status" value="1"/>
</dbReference>
<keyword evidence="3" id="KW-1003">Cell membrane</keyword>
<keyword evidence="7" id="KW-0677">Repeat</keyword>
<keyword evidence="6" id="KW-0732">Signal</keyword>
<dbReference type="PROSITE" id="PS51450">
    <property type="entry name" value="LRR"/>
    <property type="match status" value="1"/>
</dbReference>
<dbReference type="SMART" id="SM00369">
    <property type="entry name" value="LRR_TYP"/>
    <property type="match status" value="10"/>
</dbReference>
<feature type="transmembrane region" description="Helical" evidence="12">
    <location>
        <begin position="828"/>
        <end position="849"/>
    </location>
</feature>
<organism evidence="15 16">
    <name type="scientific">Flemingia macrophylla</name>
    <dbReference type="NCBI Taxonomy" id="520843"/>
    <lineage>
        <taxon>Eukaryota</taxon>
        <taxon>Viridiplantae</taxon>
        <taxon>Streptophyta</taxon>
        <taxon>Embryophyta</taxon>
        <taxon>Tracheophyta</taxon>
        <taxon>Spermatophyta</taxon>
        <taxon>Magnoliopsida</taxon>
        <taxon>eudicotyledons</taxon>
        <taxon>Gunneridae</taxon>
        <taxon>Pentapetalae</taxon>
        <taxon>rosids</taxon>
        <taxon>fabids</taxon>
        <taxon>Fabales</taxon>
        <taxon>Fabaceae</taxon>
        <taxon>Papilionoideae</taxon>
        <taxon>50 kb inversion clade</taxon>
        <taxon>NPAAA clade</taxon>
        <taxon>indigoferoid/millettioid clade</taxon>
        <taxon>Phaseoleae</taxon>
        <taxon>Flemingia</taxon>
    </lineage>
</organism>
<keyword evidence="5 12" id="KW-0812">Transmembrane</keyword>
<dbReference type="PRINTS" id="PR00019">
    <property type="entry name" value="LEURICHRPT"/>
</dbReference>
<evidence type="ECO:0000259" key="14">
    <source>
        <dbReference type="Pfam" id="PF23598"/>
    </source>
</evidence>
<dbReference type="FunFam" id="3.80.10.10:FF:000095">
    <property type="entry name" value="LRR receptor-like serine/threonine-protein kinase GSO1"/>
    <property type="match status" value="1"/>
</dbReference>
<reference evidence="15 16" key="1">
    <citation type="submission" date="2024-08" db="EMBL/GenBank/DDBJ databases">
        <title>Insights into the chromosomal genome structure of Flemingia macrophylla.</title>
        <authorList>
            <person name="Ding Y."/>
            <person name="Zhao Y."/>
            <person name="Bi W."/>
            <person name="Wu M."/>
            <person name="Zhao G."/>
            <person name="Gong Y."/>
            <person name="Li W."/>
            <person name="Zhang P."/>
        </authorList>
    </citation>
    <scope>NUCLEOTIDE SEQUENCE [LARGE SCALE GENOMIC DNA]</scope>
    <source>
        <strain evidence="15">DYQJB</strain>
        <tissue evidence="15">Leaf</tissue>
    </source>
</reference>
<dbReference type="InterPro" id="IPR013210">
    <property type="entry name" value="LRR_N_plant-typ"/>
</dbReference>
<dbReference type="GO" id="GO:0005886">
    <property type="term" value="C:plasma membrane"/>
    <property type="evidence" value="ECO:0007669"/>
    <property type="project" value="UniProtKB-SubCell"/>
</dbReference>
<dbReference type="Proteomes" id="UP001603857">
    <property type="component" value="Unassembled WGS sequence"/>
</dbReference>
<dbReference type="SUPFAM" id="SSF52058">
    <property type="entry name" value="L domain-like"/>
    <property type="match status" value="1"/>
</dbReference>
<feature type="domain" description="Disease resistance R13L4/SHOC-2-like LRR" evidence="14">
    <location>
        <begin position="248"/>
        <end position="431"/>
    </location>
</feature>
<keyword evidence="8 12" id="KW-1133">Transmembrane helix</keyword>
<dbReference type="InterPro" id="IPR055414">
    <property type="entry name" value="LRR_R13L4/SHOC2-like"/>
</dbReference>
<dbReference type="SUPFAM" id="SSF52047">
    <property type="entry name" value="RNI-like"/>
    <property type="match status" value="1"/>
</dbReference>
<dbReference type="FunFam" id="3.80.10.10:FF:000129">
    <property type="entry name" value="Leucine-rich repeat receptor-like kinase"/>
    <property type="match status" value="1"/>
</dbReference>
<evidence type="ECO:0000256" key="9">
    <source>
        <dbReference type="ARBA" id="ARBA00023136"/>
    </source>
</evidence>
<evidence type="ECO:0000256" key="8">
    <source>
        <dbReference type="ARBA" id="ARBA00022989"/>
    </source>
</evidence>
<keyword evidence="10" id="KW-0675">Receptor</keyword>
<evidence type="ECO:0000256" key="10">
    <source>
        <dbReference type="ARBA" id="ARBA00023170"/>
    </source>
</evidence>
<dbReference type="PANTHER" id="PTHR48063">
    <property type="entry name" value="LRR RECEPTOR-LIKE KINASE"/>
    <property type="match status" value="1"/>
</dbReference>
<dbReference type="InterPro" id="IPR046956">
    <property type="entry name" value="RLP23-like"/>
</dbReference>
<feature type="domain" description="Leucine-rich repeat-containing N-terminal plant-type" evidence="13">
    <location>
        <begin position="12"/>
        <end position="48"/>
    </location>
</feature>
<keyword evidence="11" id="KW-0325">Glycoprotein</keyword>
<comment type="caution">
    <text evidence="15">The sequence shown here is derived from an EMBL/GenBank/DDBJ whole genome shotgun (WGS) entry which is preliminary data.</text>
</comment>
<protein>
    <recommendedName>
        <fullName evidence="17">Leucine-rich repeat-containing N-terminal plant-type domain-containing protein</fullName>
    </recommendedName>
</protein>